<dbReference type="SUPFAM" id="SSF103481">
    <property type="entry name" value="Multidrug resistance efflux transporter EmrE"/>
    <property type="match status" value="2"/>
</dbReference>
<dbReference type="Pfam" id="PF00892">
    <property type="entry name" value="EamA"/>
    <property type="match status" value="2"/>
</dbReference>
<dbReference type="PANTHER" id="PTHR42920:SF5">
    <property type="entry name" value="EAMA DOMAIN-CONTAINING PROTEIN"/>
    <property type="match status" value="1"/>
</dbReference>
<dbReference type="GO" id="GO:0005886">
    <property type="term" value="C:plasma membrane"/>
    <property type="evidence" value="ECO:0007669"/>
    <property type="project" value="UniProtKB-SubCell"/>
</dbReference>
<dbReference type="PANTHER" id="PTHR42920">
    <property type="entry name" value="OS03G0707200 PROTEIN-RELATED"/>
    <property type="match status" value="1"/>
</dbReference>
<name>A0A1Q2M5F7_9GAMM</name>
<keyword evidence="5 6" id="KW-0472">Membrane</keyword>
<feature type="transmembrane region" description="Helical" evidence="6">
    <location>
        <begin position="251"/>
        <end position="270"/>
    </location>
</feature>
<evidence type="ECO:0000259" key="7">
    <source>
        <dbReference type="Pfam" id="PF00892"/>
    </source>
</evidence>
<feature type="transmembrane region" description="Helical" evidence="6">
    <location>
        <begin position="92"/>
        <end position="112"/>
    </location>
</feature>
<dbReference type="Gene3D" id="1.10.3730.20">
    <property type="match status" value="1"/>
</dbReference>
<dbReference type="EMBL" id="CP019650">
    <property type="protein sequence ID" value="AQQ67954.1"/>
    <property type="molecule type" value="Genomic_DNA"/>
</dbReference>
<accession>A0A1Q2M5F7</accession>
<proteinExistence type="predicted"/>
<sequence>MMALGAAALFALKAIFVKLAYRYGVDVETLILLRMVFALPFYLAIAIYISANKNWTPMPSNDWAKVIALGVCSYYLASYLDLQSLRYISANFARLILYLYPTLVLLLGFLFLGRQPSRRELLCVAGAYCGILMIYWQDQGFSTGAPVPAWAPVSALSWGALLAFGSALCFATYVTFSEGIIRRLGSQQFTALAMLAASAAIMMHFSIQGDFRRLVQPWPVYAYALTVAFVCTVLPTLLLNAAIEHIGSTKTGAISSIGPVFTLFAAAWILGEPFGAYHLVGMGIIIGSLSLLRKNSK</sequence>
<evidence type="ECO:0000256" key="5">
    <source>
        <dbReference type="ARBA" id="ARBA00023136"/>
    </source>
</evidence>
<evidence type="ECO:0000313" key="8">
    <source>
        <dbReference type="EMBL" id="AQQ67954.1"/>
    </source>
</evidence>
<gene>
    <name evidence="8" type="ORF">Mag101_10095</name>
</gene>
<feature type="transmembrane region" description="Helical" evidence="6">
    <location>
        <begin position="119"/>
        <end position="136"/>
    </location>
</feature>
<keyword evidence="9" id="KW-1185">Reference proteome</keyword>
<evidence type="ECO:0000313" key="9">
    <source>
        <dbReference type="Proteomes" id="UP000188219"/>
    </source>
</evidence>
<protein>
    <recommendedName>
        <fullName evidence="7">EamA domain-containing protein</fullName>
    </recommendedName>
</protein>
<dbReference type="InterPro" id="IPR037185">
    <property type="entry name" value="EmrE-like"/>
</dbReference>
<keyword evidence="2" id="KW-1003">Cell membrane</keyword>
<feature type="transmembrane region" description="Helical" evidence="6">
    <location>
        <begin position="220"/>
        <end position="239"/>
    </location>
</feature>
<keyword evidence="4 6" id="KW-1133">Transmembrane helix</keyword>
<feature type="domain" description="EamA" evidence="7">
    <location>
        <begin position="158"/>
        <end position="292"/>
    </location>
</feature>
<dbReference type="InterPro" id="IPR000620">
    <property type="entry name" value="EamA_dom"/>
</dbReference>
<feature type="transmembrane region" description="Helical" evidence="6">
    <location>
        <begin position="32"/>
        <end position="51"/>
    </location>
</feature>
<feature type="transmembrane region" description="Helical" evidence="6">
    <location>
        <begin position="276"/>
        <end position="292"/>
    </location>
</feature>
<organism evidence="8 9">
    <name type="scientific">Microbulbifer agarilyticus</name>
    <dbReference type="NCBI Taxonomy" id="260552"/>
    <lineage>
        <taxon>Bacteria</taxon>
        <taxon>Pseudomonadati</taxon>
        <taxon>Pseudomonadota</taxon>
        <taxon>Gammaproteobacteria</taxon>
        <taxon>Cellvibrionales</taxon>
        <taxon>Microbulbiferaceae</taxon>
        <taxon>Microbulbifer</taxon>
    </lineage>
</organism>
<comment type="subcellular location">
    <subcellularLocation>
        <location evidence="1">Cell membrane</location>
        <topology evidence="1">Multi-pass membrane protein</topology>
    </subcellularLocation>
</comment>
<evidence type="ECO:0000256" key="3">
    <source>
        <dbReference type="ARBA" id="ARBA00022692"/>
    </source>
</evidence>
<evidence type="ECO:0000256" key="6">
    <source>
        <dbReference type="SAM" id="Phobius"/>
    </source>
</evidence>
<dbReference type="AlphaFoldDB" id="A0A1Q2M5F7"/>
<evidence type="ECO:0000256" key="4">
    <source>
        <dbReference type="ARBA" id="ARBA00022989"/>
    </source>
</evidence>
<feature type="domain" description="EamA" evidence="7">
    <location>
        <begin position="2"/>
        <end position="135"/>
    </location>
</feature>
<dbReference type="KEGG" id="maga:Mag101_10095"/>
<evidence type="ECO:0000256" key="2">
    <source>
        <dbReference type="ARBA" id="ARBA00022475"/>
    </source>
</evidence>
<reference evidence="8" key="1">
    <citation type="submission" date="2017-02" db="EMBL/GenBank/DDBJ databases">
        <title>Genome of Microbulbifer agarilyticus GP101.</title>
        <authorList>
            <person name="Jung J."/>
            <person name="Bae S.S."/>
            <person name="Baek K."/>
        </authorList>
    </citation>
    <scope>NUCLEOTIDE SEQUENCE [LARGE SCALE GENOMIC DNA]</scope>
    <source>
        <strain evidence="8">GP101</strain>
    </source>
</reference>
<feature type="transmembrane region" description="Helical" evidence="6">
    <location>
        <begin position="156"/>
        <end position="176"/>
    </location>
</feature>
<dbReference type="Proteomes" id="UP000188219">
    <property type="component" value="Chromosome"/>
</dbReference>
<feature type="transmembrane region" description="Helical" evidence="6">
    <location>
        <begin position="188"/>
        <end position="208"/>
    </location>
</feature>
<dbReference type="InterPro" id="IPR051258">
    <property type="entry name" value="Diverse_Substrate_Transporter"/>
</dbReference>
<keyword evidence="3 6" id="KW-0812">Transmembrane</keyword>
<evidence type="ECO:0000256" key="1">
    <source>
        <dbReference type="ARBA" id="ARBA00004651"/>
    </source>
</evidence>